<accession>A0AAV1YXH5</accession>
<proteinExistence type="predicted"/>
<dbReference type="EMBL" id="CAXIEN010000006">
    <property type="protein sequence ID" value="CAL1262594.1"/>
    <property type="molecule type" value="Genomic_DNA"/>
</dbReference>
<dbReference type="AlphaFoldDB" id="A0AAV1YXH5"/>
<reference evidence="1 2" key="1">
    <citation type="submission" date="2024-04" db="EMBL/GenBank/DDBJ databases">
        <authorList>
            <person name="Rising A."/>
            <person name="Reimegard J."/>
            <person name="Sonavane S."/>
            <person name="Akerstrom W."/>
            <person name="Nylinder S."/>
            <person name="Hedman E."/>
            <person name="Kallberg Y."/>
        </authorList>
    </citation>
    <scope>NUCLEOTIDE SEQUENCE [LARGE SCALE GENOMIC DNA]</scope>
</reference>
<sequence>MLMQKLIGKQQHFIHQH</sequence>
<dbReference type="Proteomes" id="UP001497382">
    <property type="component" value="Unassembled WGS sequence"/>
</dbReference>
<keyword evidence="2" id="KW-1185">Reference proteome</keyword>
<organism evidence="1 2">
    <name type="scientific">Larinioides sclopetarius</name>
    <dbReference type="NCBI Taxonomy" id="280406"/>
    <lineage>
        <taxon>Eukaryota</taxon>
        <taxon>Metazoa</taxon>
        <taxon>Ecdysozoa</taxon>
        <taxon>Arthropoda</taxon>
        <taxon>Chelicerata</taxon>
        <taxon>Arachnida</taxon>
        <taxon>Araneae</taxon>
        <taxon>Araneomorphae</taxon>
        <taxon>Entelegynae</taxon>
        <taxon>Araneoidea</taxon>
        <taxon>Araneidae</taxon>
        <taxon>Larinioides</taxon>
    </lineage>
</organism>
<protein>
    <submittedName>
        <fullName evidence="1">Uncharacterized protein</fullName>
    </submittedName>
</protein>
<evidence type="ECO:0000313" key="1">
    <source>
        <dbReference type="EMBL" id="CAL1262594.1"/>
    </source>
</evidence>
<gene>
    <name evidence="1" type="ORF">LARSCL_LOCUS1075</name>
</gene>
<comment type="caution">
    <text evidence="1">The sequence shown here is derived from an EMBL/GenBank/DDBJ whole genome shotgun (WGS) entry which is preliminary data.</text>
</comment>
<evidence type="ECO:0000313" key="2">
    <source>
        <dbReference type="Proteomes" id="UP001497382"/>
    </source>
</evidence>
<name>A0AAV1YXH5_9ARAC</name>